<organism evidence="2 3">
    <name type="scientific">Asticcacaulis aquaticus</name>
    <dbReference type="NCBI Taxonomy" id="2984212"/>
    <lineage>
        <taxon>Bacteria</taxon>
        <taxon>Pseudomonadati</taxon>
        <taxon>Pseudomonadota</taxon>
        <taxon>Alphaproteobacteria</taxon>
        <taxon>Caulobacterales</taxon>
        <taxon>Caulobacteraceae</taxon>
        <taxon>Asticcacaulis</taxon>
    </lineage>
</organism>
<feature type="signal peptide" evidence="1">
    <location>
        <begin position="1"/>
        <end position="22"/>
    </location>
</feature>
<dbReference type="Proteomes" id="UP001214854">
    <property type="component" value="Unassembled WGS sequence"/>
</dbReference>
<reference evidence="2 3" key="1">
    <citation type="submission" date="2023-01" db="EMBL/GenBank/DDBJ databases">
        <title>Novel species of the genus Asticcacaulis isolated from rivers.</title>
        <authorList>
            <person name="Lu H."/>
        </authorList>
    </citation>
    <scope>NUCLEOTIDE SEQUENCE [LARGE SCALE GENOMIC DNA]</scope>
    <source>
        <strain evidence="2 3">BYS171W</strain>
    </source>
</reference>
<feature type="chain" id="PRO_5045093197" evidence="1">
    <location>
        <begin position="23"/>
        <end position="310"/>
    </location>
</feature>
<keyword evidence="3" id="KW-1185">Reference proteome</keyword>
<protein>
    <submittedName>
        <fullName evidence="2">Uncharacterized protein</fullName>
    </submittedName>
</protein>
<comment type="caution">
    <text evidence="2">The sequence shown here is derived from an EMBL/GenBank/DDBJ whole genome shotgun (WGS) entry which is preliminary data.</text>
</comment>
<gene>
    <name evidence="2" type="ORF">PQU92_09795</name>
</gene>
<name>A0ABT5HU50_9CAUL</name>
<dbReference type="EMBL" id="JAQQKX010000007">
    <property type="protein sequence ID" value="MDC7683569.1"/>
    <property type="molecule type" value="Genomic_DNA"/>
</dbReference>
<evidence type="ECO:0000313" key="3">
    <source>
        <dbReference type="Proteomes" id="UP001214854"/>
    </source>
</evidence>
<evidence type="ECO:0000256" key="1">
    <source>
        <dbReference type="SAM" id="SignalP"/>
    </source>
</evidence>
<sequence>MKKCRTLLALLLMTALSHPATAQDVSLDTMVKRQFVTAANTRCQWFDGPTALALKAGMLQTRNSALNHGVAPDIVYGALSKAKTAAARADCRNPALLAEVETMKGAYKGFVTHNRLTLPGLRAQWQADRTQMRDEKWRLVQYQQTGDVALAIGLYGTLTRQTLSVMVQFPDGRQPYAARLIVRDPYYRSNGLINREAYAVSARMPAGFSTYDLSVPAMQRRQTSIALTDAPRVNLAGFTVEGKYAGHQAKRDTVRFDFPMRTTTAIARLDPREDIVVAFDFDTGTQYARFEAGDFVPGLVFVTLPSPYGN</sequence>
<dbReference type="RefSeq" id="WP_272748039.1">
    <property type="nucleotide sequence ID" value="NZ_JAQQKX010000007.1"/>
</dbReference>
<keyword evidence="1" id="KW-0732">Signal</keyword>
<evidence type="ECO:0000313" key="2">
    <source>
        <dbReference type="EMBL" id="MDC7683569.1"/>
    </source>
</evidence>
<proteinExistence type="predicted"/>
<accession>A0ABT5HU50</accession>